<feature type="disulfide bond" evidence="5">
    <location>
        <begin position="853"/>
        <end position="867"/>
    </location>
</feature>
<evidence type="ECO:0000256" key="1">
    <source>
        <dbReference type="ARBA" id="ARBA00001255"/>
    </source>
</evidence>
<gene>
    <name evidence="10" type="ORF">G7Y89_g13544</name>
</gene>
<dbReference type="PANTHER" id="PTHR11177">
    <property type="entry name" value="CHITINASE"/>
    <property type="match status" value="1"/>
</dbReference>
<dbReference type="GO" id="GO:0005975">
    <property type="term" value="P:carbohydrate metabolic process"/>
    <property type="evidence" value="ECO:0007669"/>
    <property type="project" value="InterPro"/>
</dbReference>
<dbReference type="SUPFAM" id="SSF57016">
    <property type="entry name" value="Plant lectins/antimicrobial peptides"/>
    <property type="match status" value="2"/>
</dbReference>
<dbReference type="InterPro" id="IPR017853">
    <property type="entry name" value="GH"/>
</dbReference>
<evidence type="ECO:0000256" key="3">
    <source>
        <dbReference type="ARBA" id="ARBA00008682"/>
    </source>
</evidence>
<dbReference type="InterPro" id="IPR001223">
    <property type="entry name" value="Glyco_hydro18_cat"/>
</dbReference>
<evidence type="ECO:0000256" key="2">
    <source>
        <dbReference type="ARBA" id="ARBA00001917"/>
    </source>
</evidence>
<dbReference type="InterPro" id="IPR011583">
    <property type="entry name" value="Chitinase_II/V-like_cat"/>
</dbReference>
<dbReference type="SMART" id="SM00636">
    <property type="entry name" value="Glyco_18"/>
    <property type="match status" value="1"/>
</dbReference>
<evidence type="ECO:0000313" key="10">
    <source>
        <dbReference type="EMBL" id="KAF4624626.1"/>
    </source>
</evidence>
<sequence>MSDPNNPNIQSRNMPQWALYQRELFWKDNMGEVPPFSTEPGDLEDLAKRTRQVLYLLECRTILYTPCKPTSLLPPPNNPSHARRRQQTRHKVSAPIGFSPIGINKIYHPLGKLPVAKAAKEKNLPYCLSTAGSTAVEDVRKANGAGPRFFQLYMPHDDELMISLLHRAHDSVFTAYILMLDTWQSAWRHHNEAESNYAFYHGISADLGLSDPVFQKRMKAAGIDPKTQPNEAGAMWIDNVWHGRAWSWDKTSWLTEQWKRISGGKPFCLKGIQSVADAQMSIEPGVDGIVVSNHAGRQVDGTVASLGALEKIVAAVGDKTYIMFDSGVRGAADVFKALALGAKFVLVGRLWIWGLSIEGELSISRDSIESLPNSAAMIAEKSKLKENVALLHTIAKLPLPPPASQIAMPTLIVGLPTSIVLINSLSRAKKDLAAAKLCQLPLAHMADRVPKAAELPIINHSKFVPYSLEKLADLDSNVRDRACDQIYPSQIDTTGLTHLNFAFLFIDPVSFRVVPVDPGDTSLYSQFTALKSTVMQTWISVGGSALSDLGPTQFTWSDMASTAANRAAFITSLCTFLEQYGFQGVDLDWETPTVSSRGGRPADLNNLVLLLKDMRTEFGTRYGISIALPPDYYDLSGFDAKALQPYLDFFNFMAYDIHGPWETPYLGAFVRPQASIVDIGTDTSPLWFDGVDPSKVNLGIPYYGRGYTLTNLTCTDVGCPYSGPNYAGQCSGSPGVLSLKEIDEIIEQRKLVPKKIPNAFQKQITFDNQWIGYDDKDTIHEKVRWGDEHCLGGTVVWSIDLAAGNGKPAPSAPLTIPVIPSPSVTPPEGPLKASIDGSCGQSATCLGSLFGDCCSKYGYCGHTSDYCSLDSGCQSYFGLCGDTPLVSPVAPVASPVSTSNPITALKPSVDGSCGKDATCLGSTFGPCCSSYGWCGSTSEYCLPSNGCQAGFGACTGSLATTASPSSSSSPTTISPVLSLTAPLKFLKLRQIRKFVHSFILLATG</sequence>
<dbReference type="SUPFAM" id="SSF54556">
    <property type="entry name" value="Chitinase insertion domain"/>
    <property type="match status" value="1"/>
</dbReference>
<dbReference type="EMBL" id="JAAMPI010001600">
    <property type="protein sequence ID" value="KAF4624626.1"/>
    <property type="molecule type" value="Genomic_DNA"/>
</dbReference>
<dbReference type="OrthoDB" id="25826at2759"/>
<feature type="disulfide bond" evidence="5">
    <location>
        <begin position="839"/>
        <end position="854"/>
    </location>
</feature>
<keyword evidence="4 5" id="KW-0147">Chitin-binding</keyword>
<dbReference type="PANTHER" id="PTHR11177:SF333">
    <property type="entry name" value="CHITINASE"/>
    <property type="match status" value="1"/>
</dbReference>
<feature type="disulfide bond" evidence="5">
    <location>
        <begin position="927"/>
        <end position="941"/>
    </location>
</feature>
<dbReference type="PROSITE" id="PS51910">
    <property type="entry name" value="GH18_2"/>
    <property type="match status" value="1"/>
</dbReference>
<feature type="domain" description="GH18" evidence="9">
    <location>
        <begin position="468"/>
        <end position="842"/>
    </location>
</feature>
<comment type="similarity">
    <text evidence="3">Belongs to the glycosyl hydrolase 18 family. Chitinase class V subfamily.</text>
</comment>
<dbReference type="PROSITE" id="PS51349">
    <property type="entry name" value="FMN_HYDROXY_ACID_DH_2"/>
    <property type="match status" value="1"/>
</dbReference>
<evidence type="ECO:0000256" key="5">
    <source>
        <dbReference type="PROSITE-ProRule" id="PRU00261"/>
    </source>
</evidence>
<feature type="region of interest" description="Disordered" evidence="6">
    <location>
        <begin position="70"/>
        <end position="91"/>
    </location>
</feature>
<dbReference type="Pfam" id="PF01070">
    <property type="entry name" value="FMN_dh"/>
    <property type="match status" value="1"/>
</dbReference>
<organism evidence="10 11">
    <name type="scientific">Cudoniella acicularis</name>
    <dbReference type="NCBI Taxonomy" id="354080"/>
    <lineage>
        <taxon>Eukaryota</taxon>
        <taxon>Fungi</taxon>
        <taxon>Dikarya</taxon>
        <taxon>Ascomycota</taxon>
        <taxon>Pezizomycotina</taxon>
        <taxon>Leotiomycetes</taxon>
        <taxon>Helotiales</taxon>
        <taxon>Tricladiaceae</taxon>
        <taxon>Cudoniella</taxon>
    </lineage>
</organism>
<feature type="domain" description="Chitin-binding type-1" evidence="7">
    <location>
        <begin position="836"/>
        <end position="882"/>
    </location>
</feature>
<evidence type="ECO:0000256" key="4">
    <source>
        <dbReference type="ARBA" id="ARBA00022669"/>
    </source>
</evidence>
<accession>A0A8H4VVY2</accession>
<evidence type="ECO:0000256" key="6">
    <source>
        <dbReference type="SAM" id="MobiDB-lite"/>
    </source>
</evidence>
<feature type="disulfide bond" evidence="5">
    <location>
        <begin position="913"/>
        <end position="928"/>
    </location>
</feature>
<feature type="domain" description="FMN hydroxy acid dehydrogenase" evidence="8">
    <location>
        <begin position="90"/>
        <end position="365"/>
    </location>
</feature>
<dbReference type="InterPro" id="IPR001002">
    <property type="entry name" value="Chitin-bd_1"/>
</dbReference>
<dbReference type="CDD" id="cd11618">
    <property type="entry name" value="ChtBD1_1"/>
    <property type="match status" value="2"/>
</dbReference>
<dbReference type="Gene3D" id="3.30.60.10">
    <property type="entry name" value="Endochitinase-like"/>
    <property type="match status" value="2"/>
</dbReference>
<evidence type="ECO:0000259" key="9">
    <source>
        <dbReference type="PROSITE" id="PS51910"/>
    </source>
</evidence>
<dbReference type="GO" id="GO:0004557">
    <property type="term" value="F:alpha-galactosidase activity"/>
    <property type="evidence" value="ECO:0007669"/>
    <property type="project" value="UniProtKB-EC"/>
</dbReference>
<evidence type="ECO:0008006" key="12">
    <source>
        <dbReference type="Google" id="ProtNLM"/>
    </source>
</evidence>
<dbReference type="Pfam" id="PF00704">
    <property type="entry name" value="Glyco_hydro_18"/>
    <property type="match status" value="1"/>
</dbReference>
<dbReference type="Gene3D" id="3.10.50.10">
    <property type="match status" value="1"/>
</dbReference>
<keyword evidence="5" id="KW-1015">Disulfide bond</keyword>
<evidence type="ECO:0000313" key="11">
    <source>
        <dbReference type="Proteomes" id="UP000566819"/>
    </source>
</evidence>
<proteinExistence type="inferred from homology"/>
<dbReference type="GO" id="GO:0016491">
    <property type="term" value="F:oxidoreductase activity"/>
    <property type="evidence" value="ECO:0007669"/>
    <property type="project" value="InterPro"/>
</dbReference>
<feature type="domain" description="Chitin-binding type-1" evidence="7">
    <location>
        <begin position="910"/>
        <end position="956"/>
    </location>
</feature>
<dbReference type="Gene3D" id="3.20.20.80">
    <property type="entry name" value="Glycosidases"/>
    <property type="match status" value="1"/>
</dbReference>
<dbReference type="SUPFAM" id="SSF51395">
    <property type="entry name" value="FMN-linked oxidoreductases"/>
    <property type="match status" value="1"/>
</dbReference>
<dbReference type="InterPro" id="IPR037396">
    <property type="entry name" value="FMN_HAD"/>
</dbReference>
<comment type="caution">
    <text evidence="10">The sequence shown here is derived from an EMBL/GenBank/DDBJ whole genome shotgun (WGS) entry which is preliminary data.</text>
</comment>
<evidence type="ECO:0000259" key="7">
    <source>
        <dbReference type="PROSITE" id="PS50941"/>
    </source>
</evidence>
<comment type="catalytic activity">
    <reaction evidence="1">
        <text>Hydrolysis of terminal, non-reducing alpha-D-galactose residues in alpha-D-galactosides, including galactose oligosaccharides, galactomannans and galactolipids.</text>
        <dbReference type="EC" id="3.2.1.22"/>
    </reaction>
</comment>
<dbReference type="GO" id="GO:0008061">
    <property type="term" value="F:chitin binding"/>
    <property type="evidence" value="ECO:0007669"/>
    <property type="project" value="UniProtKB-UniRule"/>
</dbReference>
<name>A0A8H4VVY2_9HELO</name>
<dbReference type="InterPro" id="IPR050314">
    <property type="entry name" value="Glycosyl_Hydrlase_18"/>
</dbReference>
<comment type="cofactor">
    <cofactor evidence="2">
        <name>FMN</name>
        <dbReference type="ChEBI" id="CHEBI:58210"/>
    </cofactor>
</comment>
<dbReference type="SMART" id="SM00270">
    <property type="entry name" value="ChtBD1"/>
    <property type="match status" value="2"/>
</dbReference>
<dbReference type="InterPro" id="IPR036861">
    <property type="entry name" value="Endochitinase-like_sf"/>
</dbReference>
<dbReference type="PROSITE" id="PS50941">
    <property type="entry name" value="CHIT_BIND_I_2"/>
    <property type="match status" value="2"/>
</dbReference>
<feature type="compositionally biased region" description="Basic residues" evidence="6">
    <location>
        <begin position="81"/>
        <end position="91"/>
    </location>
</feature>
<dbReference type="Proteomes" id="UP000566819">
    <property type="component" value="Unassembled WGS sequence"/>
</dbReference>
<dbReference type="InterPro" id="IPR000262">
    <property type="entry name" value="FMN-dep_DH"/>
</dbReference>
<dbReference type="Gene3D" id="3.20.20.70">
    <property type="entry name" value="Aldolase class I"/>
    <property type="match status" value="1"/>
</dbReference>
<dbReference type="SUPFAM" id="SSF51445">
    <property type="entry name" value="(Trans)glycosidases"/>
    <property type="match status" value="1"/>
</dbReference>
<comment type="caution">
    <text evidence="5">Lacks conserved residue(s) required for the propagation of feature annotation.</text>
</comment>
<evidence type="ECO:0000259" key="8">
    <source>
        <dbReference type="PROSITE" id="PS51349"/>
    </source>
</evidence>
<dbReference type="InterPro" id="IPR029070">
    <property type="entry name" value="Chitinase_insertion_sf"/>
</dbReference>
<dbReference type="InterPro" id="IPR013785">
    <property type="entry name" value="Aldolase_TIM"/>
</dbReference>
<dbReference type="AlphaFoldDB" id="A0A8H4VVY2"/>
<protein>
    <recommendedName>
        <fullName evidence="12">Chitinase</fullName>
    </recommendedName>
</protein>
<keyword evidence="11" id="KW-1185">Reference proteome</keyword>
<reference evidence="10 11" key="1">
    <citation type="submission" date="2020-03" db="EMBL/GenBank/DDBJ databases">
        <title>Draft Genome Sequence of Cudoniella acicularis.</title>
        <authorList>
            <person name="Buettner E."/>
            <person name="Kellner H."/>
        </authorList>
    </citation>
    <scope>NUCLEOTIDE SEQUENCE [LARGE SCALE GENOMIC DNA]</scope>
    <source>
        <strain evidence="10 11">DSM 108380</strain>
    </source>
</reference>